<accession>A0ABR0Z3T2</accession>
<organism evidence="2 3">
    <name type="scientific">Huso huso</name>
    <name type="common">Beluga</name>
    <name type="synonym">Acipenser huso</name>
    <dbReference type="NCBI Taxonomy" id="61971"/>
    <lineage>
        <taxon>Eukaryota</taxon>
        <taxon>Metazoa</taxon>
        <taxon>Chordata</taxon>
        <taxon>Craniata</taxon>
        <taxon>Vertebrata</taxon>
        <taxon>Euteleostomi</taxon>
        <taxon>Actinopterygii</taxon>
        <taxon>Chondrostei</taxon>
        <taxon>Acipenseriformes</taxon>
        <taxon>Acipenseridae</taxon>
        <taxon>Huso</taxon>
    </lineage>
</organism>
<gene>
    <name evidence="2" type="ORF">HHUSO_G19989</name>
</gene>
<proteinExistence type="predicted"/>
<feature type="region of interest" description="Disordered" evidence="1">
    <location>
        <begin position="29"/>
        <end position="56"/>
    </location>
</feature>
<dbReference type="Proteomes" id="UP001369086">
    <property type="component" value="Unassembled WGS sequence"/>
</dbReference>
<comment type="caution">
    <text evidence="2">The sequence shown here is derived from an EMBL/GenBank/DDBJ whole genome shotgun (WGS) entry which is preliminary data.</text>
</comment>
<protein>
    <submittedName>
        <fullName evidence="2">Uncharacterized protein</fullName>
    </submittedName>
</protein>
<feature type="region of interest" description="Disordered" evidence="1">
    <location>
        <begin position="73"/>
        <end position="93"/>
    </location>
</feature>
<reference evidence="2 3" key="1">
    <citation type="submission" date="2021-05" db="EMBL/GenBank/DDBJ databases">
        <authorList>
            <person name="Zahm M."/>
            <person name="Klopp C."/>
            <person name="Cabau C."/>
            <person name="Kuhl H."/>
            <person name="Suciu R."/>
            <person name="Ciorpac M."/>
            <person name="Holostenco D."/>
            <person name="Gessner J."/>
            <person name="Wuertz S."/>
            <person name="Hohne C."/>
            <person name="Stock M."/>
            <person name="Gislard M."/>
            <person name="Lluch J."/>
            <person name="Milhes M."/>
            <person name="Lampietro C."/>
            <person name="Lopez Roques C."/>
            <person name="Donnadieu C."/>
            <person name="Du K."/>
            <person name="Schartl M."/>
            <person name="Guiguen Y."/>
        </authorList>
    </citation>
    <scope>NUCLEOTIDE SEQUENCE [LARGE SCALE GENOMIC DNA]</scope>
    <source>
        <strain evidence="2">Hh-F2</strain>
        <tissue evidence="2">Blood</tissue>
    </source>
</reference>
<evidence type="ECO:0000256" key="1">
    <source>
        <dbReference type="SAM" id="MobiDB-lite"/>
    </source>
</evidence>
<dbReference type="EMBL" id="JAHFZB010000018">
    <property type="protein sequence ID" value="KAK6479281.1"/>
    <property type="molecule type" value="Genomic_DNA"/>
</dbReference>
<keyword evidence="3" id="KW-1185">Reference proteome</keyword>
<evidence type="ECO:0000313" key="3">
    <source>
        <dbReference type="Proteomes" id="UP001369086"/>
    </source>
</evidence>
<sequence length="93" mass="10079">MTGVVMCVRARESETATLITASFSACSGKKNKNNNYKSNVDHRPTGDSPALPDGQSAPAAVYCTEWAVKAADGTDRRNTRSVERRKNNREASC</sequence>
<evidence type="ECO:0000313" key="2">
    <source>
        <dbReference type="EMBL" id="KAK6479281.1"/>
    </source>
</evidence>
<name>A0ABR0Z3T2_HUSHU</name>